<feature type="signal peptide" evidence="1">
    <location>
        <begin position="1"/>
        <end position="23"/>
    </location>
</feature>
<evidence type="ECO:0000313" key="2">
    <source>
        <dbReference type="EMBL" id="KXG84170.1"/>
    </source>
</evidence>
<keyword evidence="3" id="KW-1185">Reference proteome</keyword>
<sequence>MKIASIIALVAGMAATPSTYANANSDEVLACGGVVEGKTLVVNRSDAKCKWPFDVQKMQIRCNGTALKMGAVYFASEKGAFALNGKAKQTFEDPRPIWLDTDQPGMGKTDVGPWIQVVSRFANWLCELAIDES</sequence>
<dbReference type="STRING" id="2052828.ATO67_14320"/>
<evidence type="ECO:0000256" key="1">
    <source>
        <dbReference type="SAM" id="SignalP"/>
    </source>
</evidence>
<comment type="caution">
    <text evidence="2">The sequence shown here is derived from an EMBL/GenBank/DDBJ whole genome shotgun (WGS) entry which is preliminary data.</text>
</comment>
<gene>
    <name evidence="2" type="ORF">ATO67_14320</name>
</gene>
<name>A0A135NYC9_9HYPH</name>
<proteinExistence type="predicted"/>
<protein>
    <recommendedName>
        <fullName evidence="4">DUF2147 domain-containing protein</fullName>
    </recommendedName>
</protein>
<evidence type="ECO:0008006" key="4">
    <source>
        <dbReference type="Google" id="ProtNLM"/>
    </source>
</evidence>
<organism evidence="2 3">
    <name type="scientific">Agrobacterium bohemicum</name>
    <dbReference type="NCBI Taxonomy" id="2052828"/>
    <lineage>
        <taxon>Bacteria</taxon>
        <taxon>Pseudomonadati</taxon>
        <taxon>Pseudomonadota</taxon>
        <taxon>Alphaproteobacteria</taxon>
        <taxon>Hyphomicrobiales</taxon>
        <taxon>Rhizobiaceae</taxon>
        <taxon>Rhizobium/Agrobacterium group</taxon>
        <taxon>Agrobacterium</taxon>
    </lineage>
</organism>
<keyword evidence="1" id="KW-0732">Signal</keyword>
<feature type="chain" id="PRO_5007466801" description="DUF2147 domain-containing protein" evidence="1">
    <location>
        <begin position="24"/>
        <end position="133"/>
    </location>
</feature>
<accession>A0A135NYC9</accession>
<dbReference type="AlphaFoldDB" id="A0A135NYC9"/>
<evidence type="ECO:0000313" key="3">
    <source>
        <dbReference type="Proteomes" id="UP000070498"/>
    </source>
</evidence>
<reference evidence="2 3" key="1">
    <citation type="submission" date="2015-11" db="EMBL/GenBank/DDBJ databases">
        <title>Draft genome sequence of Agrobacterium sp. R89-1.</title>
        <authorList>
            <person name="Zahradnik J."/>
            <person name="Kyslikova E."/>
            <person name="Palyzova A."/>
            <person name="Kyslik P."/>
        </authorList>
    </citation>
    <scope>NUCLEOTIDE SEQUENCE [LARGE SCALE GENOMIC DNA]</scope>
    <source>
        <strain evidence="2 3">R89-1</strain>
    </source>
</reference>
<dbReference type="Proteomes" id="UP000070498">
    <property type="component" value="Unassembled WGS sequence"/>
</dbReference>
<dbReference type="EMBL" id="LNUW01000038">
    <property type="protein sequence ID" value="KXG84170.1"/>
    <property type="molecule type" value="Genomic_DNA"/>
</dbReference>